<evidence type="ECO:0000313" key="8">
    <source>
        <dbReference type="EMBL" id="EDI3898255.1"/>
    </source>
</evidence>
<dbReference type="EMBL" id="AAMFYR010000009">
    <property type="protein sequence ID" value="EDG9796070.1"/>
    <property type="molecule type" value="Genomic_DNA"/>
</dbReference>
<comment type="caution">
    <text evidence="2">The sequence shown here is derived from an EMBL/GenBank/DDBJ whole genome shotgun (WGS) entry which is preliminary data.</text>
</comment>
<reference evidence="8" key="2">
    <citation type="submission" date="2018-07" db="EMBL/GenBank/DDBJ databases">
        <authorList>
            <consortium name="NARMS: The National Antimicrobial Resistance Monitoring System"/>
        </authorList>
    </citation>
    <scope>NUCLEOTIDE SEQUENCE</scope>
    <source>
        <strain evidence="8">FSIS1701288</strain>
    </source>
</reference>
<reference evidence="2" key="3">
    <citation type="submission" date="2018-07" db="EMBL/GenBank/DDBJ databases">
        <authorList>
            <consortium name="GenomeTrakr network: Whole genome sequencing for foodborne pathogen traceback"/>
        </authorList>
    </citation>
    <scope>NUCLEOTIDE SEQUENCE</scope>
    <source>
        <strain evidence="4">FSIS11812793</strain>
        <strain evidence="3">FSIS1607304</strain>
        <strain evidence="7">FSIS1700884</strain>
        <strain evidence="6">FSIS1700954</strain>
        <strain evidence="2">WAPHL-SAL-A01105</strain>
    </source>
</reference>
<evidence type="ECO:0000313" key="3">
    <source>
        <dbReference type="EMBL" id="ECU7947234.1"/>
    </source>
</evidence>
<feature type="region of interest" description="Disordered" evidence="1">
    <location>
        <begin position="137"/>
        <end position="164"/>
    </location>
</feature>
<dbReference type="EMBL" id="AAMEPJ010000009">
    <property type="protein sequence ID" value="EDG5644593.1"/>
    <property type="molecule type" value="Genomic_DNA"/>
</dbReference>
<proteinExistence type="predicted"/>
<dbReference type="Gene3D" id="1.10.10.60">
    <property type="entry name" value="Homeodomain-like"/>
    <property type="match status" value="1"/>
</dbReference>
<dbReference type="EMBL" id="AAKRAN010000009">
    <property type="protein sequence ID" value="ECU7947234.1"/>
    <property type="molecule type" value="Genomic_DNA"/>
</dbReference>
<feature type="region of interest" description="Disordered" evidence="1">
    <location>
        <begin position="1"/>
        <end position="21"/>
    </location>
</feature>
<evidence type="ECO:0000313" key="4">
    <source>
        <dbReference type="EMBL" id="ECV0379337.1"/>
    </source>
</evidence>
<evidence type="ECO:0000313" key="5">
    <source>
        <dbReference type="EMBL" id="EDG5644593.1"/>
    </source>
</evidence>
<sequence>MAAPKDNKFAEGNSGKPTQYKPEYAAQAEKLCLLGATDDELADFFSVHRSTIYRWKLEHEEFCNSIKAAKEIADERVVRSLYQKATGYNYVEQQAFKVKVDRDKEEIEIADVERHAPADTTAAIFWLKNRQKDKWRDKQEHELTGKDGGAIQIETSPMSTLFGK</sequence>
<dbReference type="RefSeq" id="WP_052892860.1">
    <property type="nucleotide sequence ID" value="NZ_CP148789.1"/>
</dbReference>
<evidence type="ECO:0000256" key="1">
    <source>
        <dbReference type="SAM" id="MobiDB-lite"/>
    </source>
</evidence>
<dbReference type="EMBL" id="AAHGUU010000004">
    <property type="protein sequence ID" value="EBV9342670.1"/>
    <property type="molecule type" value="Genomic_DNA"/>
</dbReference>
<accession>A0A3V2YQB4</accession>
<dbReference type="AlphaFoldDB" id="A0A3V2YQB4"/>
<dbReference type="EMBL" id="AAKSWS010000042">
    <property type="protein sequence ID" value="ECV0379337.1"/>
    <property type="molecule type" value="Genomic_DNA"/>
</dbReference>
<gene>
    <name evidence="2" type="ORF">ASA72_07955</name>
    <name evidence="5" type="ORF">B7S88_16190</name>
    <name evidence="3" type="ORF">BET58_13855</name>
    <name evidence="6" type="ORF">CAW97_15020</name>
    <name evidence="7" type="ORF">CB076_15365</name>
    <name evidence="8" type="ORF">CEC70_10460</name>
    <name evidence="4" type="ORF">D3L91_24020</name>
</gene>
<evidence type="ECO:0000313" key="7">
    <source>
        <dbReference type="EMBL" id="EDH5119455.1"/>
    </source>
</evidence>
<dbReference type="EMBL" id="AAMHWP010000009">
    <property type="protein sequence ID" value="EDH5119455.1"/>
    <property type="molecule type" value="Genomic_DNA"/>
</dbReference>
<reference evidence="5" key="1">
    <citation type="submission" date="2018-07" db="EMBL/GenBank/DDBJ databases">
        <authorList>
            <consortium name="PulseNet: The National Subtyping Network for Foodborne Disease Surveillance"/>
            <person name="Tarr C.L."/>
            <person name="Trees E."/>
            <person name="Katz L.S."/>
            <person name="Carleton-Romer H.A."/>
            <person name="Stroika S."/>
            <person name="Kucerova Z."/>
            <person name="Roache K.F."/>
            <person name="Sabol A.L."/>
            <person name="Besser J."/>
            <person name="Gerner-Smidt P."/>
        </authorList>
    </citation>
    <scope>NUCLEOTIDE SEQUENCE</scope>
    <source>
        <strain evidence="5">PNUSAS011316</strain>
    </source>
</reference>
<name>A0A3V2YQB4_SALIN</name>
<feature type="compositionally biased region" description="Polar residues" evidence="1">
    <location>
        <begin position="153"/>
        <end position="164"/>
    </location>
</feature>
<dbReference type="EMBL" id="AAMKTZ010000005">
    <property type="protein sequence ID" value="EDI3898255.1"/>
    <property type="molecule type" value="Genomic_DNA"/>
</dbReference>
<evidence type="ECO:0000313" key="2">
    <source>
        <dbReference type="EMBL" id="EBV9342670.1"/>
    </source>
</evidence>
<evidence type="ECO:0000313" key="6">
    <source>
        <dbReference type="EMBL" id="EDG9796070.1"/>
    </source>
</evidence>
<organism evidence="2">
    <name type="scientific">Salmonella infantis</name>
    <dbReference type="NCBI Taxonomy" id="595"/>
    <lineage>
        <taxon>Bacteria</taxon>
        <taxon>Pseudomonadati</taxon>
        <taxon>Pseudomonadota</taxon>
        <taxon>Gammaproteobacteria</taxon>
        <taxon>Enterobacterales</taxon>
        <taxon>Enterobacteriaceae</taxon>
        <taxon>Salmonella</taxon>
    </lineage>
</organism>
<protein>
    <submittedName>
        <fullName evidence="2">Terminase</fullName>
    </submittedName>
</protein>